<dbReference type="Gene3D" id="2.60.120.260">
    <property type="entry name" value="Galactose-binding domain-like"/>
    <property type="match status" value="3"/>
</dbReference>
<dbReference type="PROSITE" id="PS51175">
    <property type="entry name" value="CBM6"/>
    <property type="match status" value="1"/>
</dbReference>
<feature type="domain" description="CBM6" evidence="2">
    <location>
        <begin position="399"/>
        <end position="525"/>
    </location>
</feature>
<dbReference type="Pfam" id="PF13385">
    <property type="entry name" value="Laminin_G_3"/>
    <property type="match status" value="1"/>
</dbReference>
<dbReference type="InterPro" id="IPR008979">
    <property type="entry name" value="Galactose-bd-like_sf"/>
</dbReference>
<evidence type="ECO:0000259" key="1">
    <source>
        <dbReference type="PROSITE" id="PS50022"/>
    </source>
</evidence>
<dbReference type="GO" id="GO:0030246">
    <property type="term" value="F:carbohydrate binding"/>
    <property type="evidence" value="ECO:0007669"/>
    <property type="project" value="InterPro"/>
</dbReference>
<dbReference type="Proteomes" id="UP000604083">
    <property type="component" value="Unassembled WGS sequence"/>
</dbReference>
<feature type="domain" description="F5/8 type C" evidence="1">
    <location>
        <begin position="937"/>
        <end position="1081"/>
    </location>
</feature>
<evidence type="ECO:0000313" key="3">
    <source>
        <dbReference type="EMBL" id="MBK1834169.1"/>
    </source>
</evidence>
<name>A0A934VKZ7_9BACT</name>
<dbReference type="EMBL" id="JAENIO010000019">
    <property type="protein sequence ID" value="MBK1834169.1"/>
    <property type="molecule type" value="Genomic_DNA"/>
</dbReference>
<dbReference type="SUPFAM" id="SSF49785">
    <property type="entry name" value="Galactose-binding domain-like"/>
    <property type="match status" value="3"/>
</dbReference>
<dbReference type="PROSITE" id="PS50022">
    <property type="entry name" value="FA58C_3"/>
    <property type="match status" value="2"/>
</dbReference>
<evidence type="ECO:0000259" key="2">
    <source>
        <dbReference type="PROSITE" id="PS51175"/>
    </source>
</evidence>
<dbReference type="InterPro" id="IPR005084">
    <property type="entry name" value="CBM6"/>
</dbReference>
<evidence type="ECO:0000313" key="4">
    <source>
        <dbReference type="Proteomes" id="UP000604083"/>
    </source>
</evidence>
<sequence length="1564" mass="165354">MSHLPSHYLRRRKGARFPLTTSVGLLALATSVQGLVVNLDIEPATGSTFSGQGAYQDPGHDYWNSSAAGMTNLVASDGVTVTGVEVTLSTGSRHNALGGNVPAGQSHSELMGDYAYSRDADTTVDLAGLTPGGDYLVYFYCQGDQLGQKATVTLDGRTVDTSGLLDGTIAENGNYVVLPVTADGNGEVTGLVARQGSRYAACNGLQIVELARVEPVAGSVINVDLGGNTVGTAGDGSNSTGTPYSGQGAYSEPGNDFWNNDFTTGKRTERNLLASDGTTVTPVKVTLSGGGGFEDVGKTNHLLSDYFYGNITAAVSALEPNRNYTVYVYAAGDKSGQGSAITVNGVSKSVSNSGDPDFLSQGVNYEVFDVTADIAGRLSIECSDKLNGFQVIPGEPAASAWQAEAASYSGLSLVSESAAFGDSALNGFETGGDYVTFQSLPEGNTLTVTYANGGAATTRASLWVDSVEVGKVFFPPTGGWSTFAAVTLPGLAVAANGEVKLTLDAADVAFNNSQEAAVLDQIELTDEGGLIEVSTVLDLIAQLGKDNVTVKMTPGSYDLDELDKDSGLLPVPVLFDFYGSNSTFDFTGVTFNVHTNLYNEWGSSEVRVIEINGHNNHLFGLTQKDIGDEPINSTGVLNLAVVGDGNKVEEISIYTRSSTPYGYGDLFGKGSGAVIGHNKHAALLVNGADNHLLNCFIEMATYGHGIFMQGAIGTLVEGCFVRGETSNTDVVLAEEGTGSQADQVDFMTVWGWRVPPGYGFSLQEDGIRCYNNGANGLNTANTTVRNCTVEYMRSGVTIGFSDGENEVFGCTTIGVEGPYWPGNGDSVLHCQADSPFAPIVNNPYQHDRDQVYSVTVLDETEVYGNDYLSFIMGSGHDVTLWNSSLQPRSALQAIHLGGPKIGMRYDPASPPQFSLSNSQLTNWTDMPVVLDAAASGCTVSSYGAVSNNGSGNTVSSLSAATITASSNSGSVGNTLDGDAATSWSATGIGEWIQYDLGTTRNLSKVAIQWGNGTTRNYHFELQTAASASGPWEVVFAGNSRGTVVGEEYVFPTRNARFVRVVGQGNTSDNAIEIVDLDIDLKDRFAMVKAKSEAGAGFIAQNTLDGDYSTRWAAEGVGQWIQYDFLESRLLESVSLAWHAGDSRSYSFEIGVSDHPMGPWTTVYSGASSGSSTALEEYAFEPAVGRFVRVTGLGNSQDDWNNVTEIFLESDQLLESTTLPDPIACWTLDEGAGSTVGDVSGNGHHASQSNASWSTGVDGGSALSFNGTDSTVTLPASAFGSLGNEVTVAFWAYGGVTQPVNNVVFNAEDSAGNRILNIHLPWSNGQVYWDAGHNNGYDRINKTASGSEIAGTWNHWVFTKDAVAGTMQIFLNGTLWHSGTGKTRSLAGTTVATLGSAISGLSYDGLLDNVVLYDSALTLAQVAALYDHSAHCYQSWVQSVSLAGADSAWTADPDGDAFDNLLEYALGSDPLVNSLDLAPHFRFLRDEDCFHFTYRRRRDAEARGLSYLVVGTENPAEQQSWTADGLIEIGAEPLDDDFELVTVEAGRSGKGFFRLQVTLDTHAVR</sequence>
<organism evidence="3 4">
    <name type="scientific">Roseibacillus ishigakijimensis</name>
    <dbReference type="NCBI Taxonomy" id="454146"/>
    <lineage>
        <taxon>Bacteria</taxon>
        <taxon>Pseudomonadati</taxon>
        <taxon>Verrucomicrobiota</taxon>
        <taxon>Verrucomicrobiia</taxon>
        <taxon>Verrucomicrobiales</taxon>
        <taxon>Verrucomicrobiaceae</taxon>
        <taxon>Roseibacillus</taxon>
    </lineage>
</organism>
<dbReference type="Gene3D" id="2.60.120.200">
    <property type="match status" value="1"/>
</dbReference>
<reference evidence="3" key="1">
    <citation type="submission" date="2021-01" db="EMBL/GenBank/DDBJ databases">
        <title>Modified the classification status of verrucomicrobia.</title>
        <authorList>
            <person name="Feng X."/>
        </authorList>
    </citation>
    <scope>NUCLEOTIDE SEQUENCE</scope>
    <source>
        <strain evidence="3">KCTC 12986</strain>
    </source>
</reference>
<comment type="caution">
    <text evidence="3">The sequence shown here is derived from an EMBL/GenBank/DDBJ whole genome shotgun (WGS) entry which is preliminary data.</text>
</comment>
<keyword evidence="4" id="KW-1185">Reference proteome</keyword>
<dbReference type="RefSeq" id="WP_200391605.1">
    <property type="nucleotide sequence ID" value="NZ_JAENIO010000019.1"/>
</dbReference>
<dbReference type="SUPFAM" id="SSF49899">
    <property type="entry name" value="Concanavalin A-like lectins/glucanases"/>
    <property type="match status" value="1"/>
</dbReference>
<dbReference type="InterPro" id="IPR000421">
    <property type="entry name" value="FA58C"/>
</dbReference>
<gene>
    <name evidence="3" type="ORF">JIN78_08855</name>
</gene>
<proteinExistence type="predicted"/>
<dbReference type="Pfam" id="PF00754">
    <property type="entry name" value="F5_F8_type_C"/>
    <property type="match status" value="2"/>
</dbReference>
<dbReference type="InterPro" id="IPR013320">
    <property type="entry name" value="ConA-like_dom_sf"/>
</dbReference>
<accession>A0A934VKZ7</accession>
<protein>
    <submittedName>
        <fullName evidence="3">Discoidin domain-containing protein</fullName>
    </submittedName>
</protein>
<feature type="domain" description="F5/8 type C" evidence="1">
    <location>
        <begin position="1104"/>
        <end position="1212"/>
    </location>
</feature>